<dbReference type="Proteomes" id="UP000235672">
    <property type="component" value="Unassembled WGS sequence"/>
</dbReference>
<protein>
    <submittedName>
        <fullName evidence="2">Uncharacterized protein</fullName>
    </submittedName>
</protein>
<reference evidence="2 3" key="1">
    <citation type="submission" date="2016-05" db="EMBL/GenBank/DDBJ databases">
        <title>A degradative enzymes factory behind the ericoid mycorrhizal symbiosis.</title>
        <authorList>
            <consortium name="DOE Joint Genome Institute"/>
            <person name="Martino E."/>
            <person name="Morin E."/>
            <person name="Grelet G."/>
            <person name="Kuo A."/>
            <person name="Kohler A."/>
            <person name="Daghino S."/>
            <person name="Barry K."/>
            <person name="Choi C."/>
            <person name="Cichocki N."/>
            <person name="Clum A."/>
            <person name="Copeland A."/>
            <person name="Hainaut M."/>
            <person name="Haridas S."/>
            <person name="Labutti K."/>
            <person name="Lindquist E."/>
            <person name="Lipzen A."/>
            <person name="Khouja H.-R."/>
            <person name="Murat C."/>
            <person name="Ohm R."/>
            <person name="Olson A."/>
            <person name="Spatafora J."/>
            <person name="Veneault-Fourrey C."/>
            <person name="Henrissat B."/>
            <person name="Grigoriev I."/>
            <person name="Martin F."/>
            <person name="Perotto S."/>
        </authorList>
    </citation>
    <scope>NUCLEOTIDE SEQUENCE [LARGE SCALE GENOMIC DNA]</scope>
    <source>
        <strain evidence="2 3">UAMH 7357</strain>
    </source>
</reference>
<keyword evidence="3" id="KW-1185">Reference proteome</keyword>
<accession>A0A2J6QCB5</accession>
<name>A0A2J6QCB5_9HELO</name>
<evidence type="ECO:0000256" key="1">
    <source>
        <dbReference type="SAM" id="SignalP"/>
    </source>
</evidence>
<organism evidence="2 3">
    <name type="scientific">Hyaloscypha hepaticicola</name>
    <dbReference type="NCBI Taxonomy" id="2082293"/>
    <lineage>
        <taxon>Eukaryota</taxon>
        <taxon>Fungi</taxon>
        <taxon>Dikarya</taxon>
        <taxon>Ascomycota</taxon>
        <taxon>Pezizomycotina</taxon>
        <taxon>Leotiomycetes</taxon>
        <taxon>Helotiales</taxon>
        <taxon>Hyaloscyphaceae</taxon>
        <taxon>Hyaloscypha</taxon>
    </lineage>
</organism>
<dbReference type="AlphaFoldDB" id="A0A2J6QCB5"/>
<evidence type="ECO:0000313" key="2">
    <source>
        <dbReference type="EMBL" id="PMD23910.1"/>
    </source>
</evidence>
<dbReference type="EMBL" id="KZ613474">
    <property type="protein sequence ID" value="PMD23910.1"/>
    <property type="molecule type" value="Genomic_DNA"/>
</dbReference>
<gene>
    <name evidence="2" type="ORF">NA56DRAFT_643977</name>
</gene>
<feature type="signal peptide" evidence="1">
    <location>
        <begin position="1"/>
        <end position="21"/>
    </location>
</feature>
<feature type="non-terminal residue" evidence="2">
    <location>
        <position position="110"/>
    </location>
</feature>
<proteinExistence type="predicted"/>
<evidence type="ECO:0000313" key="3">
    <source>
        <dbReference type="Proteomes" id="UP000235672"/>
    </source>
</evidence>
<feature type="chain" id="PRO_5014372551" evidence="1">
    <location>
        <begin position="22"/>
        <end position="110"/>
    </location>
</feature>
<keyword evidence="1" id="KW-0732">Signal</keyword>
<sequence length="110" mass="11711">MYFSQYLAAAVLAAVPSIAAGLPPAPFNNITAPSTTLTVTAYTTYIPTPTQFKRDDTTYTVTQNFKRGNTTYTVTQKSFVTVTDCPDNCSFAPGHQQTVASVSASSASEL</sequence>